<reference evidence="1 2" key="1">
    <citation type="submission" date="2019-07" db="EMBL/GenBank/DDBJ databases">
        <title>Gramella aestuarii sp. nov., isolated from a tidal flat, and emended description of Gramella echinicola.</title>
        <authorList>
            <person name="Liu L."/>
        </authorList>
    </citation>
    <scope>NUCLEOTIDE SEQUENCE [LARGE SCALE GENOMIC DNA]</scope>
    <source>
        <strain evidence="1 2">BS12</strain>
    </source>
</reference>
<evidence type="ECO:0008006" key="3">
    <source>
        <dbReference type="Google" id="ProtNLM"/>
    </source>
</evidence>
<evidence type="ECO:0000313" key="2">
    <source>
        <dbReference type="Proteomes" id="UP000460416"/>
    </source>
</evidence>
<gene>
    <name evidence="1" type="ORF">FLP08_12830</name>
</gene>
<accession>A0A7K1LRP8</accession>
<protein>
    <recommendedName>
        <fullName evidence="3">Dirigent protein</fullName>
    </recommendedName>
</protein>
<organism evidence="1 2">
    <name type="scientific">Christiangramia aestuarii</name>
    <dbReference type="NCBI Taxonomy" id="1028746"/>
    <lineage>
        <taxon>Bacteria</taxon>
        <taxon>Pseudomonadati</taxon>
        <taxon>Bacteroidota</taxon>
        <taxon>Flavobacteriia</taxon>
        <taxon>Flavobacteriales</taxon>
        <taxon>Flavobacteriaceae</taxon>
        <taxon>Christiangramia</taxon>
    </lineage>
</organism>
<sequence>MVSCSPESTADPAQKNLTTFDLTGGKDVTRPISIVLEGMDNRDGSGGTTSGEMTHLGKFHGTVAPGSFEDAGNGSFIFTSLSDDTTVAANGDVLFSRSLLVFVFISQTQATYSGTITFVGGTGRFEGATGSMQIDNGVYNIIGIDDLGGPMGEYSHKGAGTITY</sequence>
<dbReference type="RefSeq" id="WP_156277229.1">
    <property type="nucleotide sequence ID" value="NZ_BAABGI010000004.1"/>
</dbReference>
<proteinExistence type="predicted"/>
<dbReference type="Proteomes" id="UP000460416">
    <property type="component" value="Unassembled WGS sequence"/>
</dbReference>
<comment type="caution">
    <text evidence="1">The sequence shown here is derived from an EMBL/GenBank/DDBJ whole genome shotgun (WGS) entry which is preliminary data.</text>
</comment>
<evidence type="ECO:0000313" key="1">
    <source>
        <dbReference type="EMBL" id="MUP43463.1"/>
    </source>
</evidence>
<dbReference type="EMBL" id="VJVW01000005">
    <property type="protein sequence ID" value="MUP43463.1"/>
    <property type="molecule type" value="Genomic_DNA"/>
</dbReference>
<dbReference type="AlphaFoldDB" id="A0A7K1LRP8"/>
<name>A0A7K1LRP8_9FLAO</name>
<keyword evidence="2" id="KW-1185">Reference proteome</keyword>